<proteinExistence type="inferred from homology"/>
<dbReference type="CDD" id="cd06464">
    <property type="entry name" value="ACD_sHsps-like"/>
    <property type="match status" value="1"/>
</dbReference>
<sequence>MDHNERKNLIPEWGISIVRKLDALIYENPTKDVLSQMNDFFEQSKQKIAIPIEEKEFDTYWTVDVHIPNVKKEQIKVTYNDKTMTIAIVHKEETEQYDQQNRFYHKEQKEYLRERTIRIPTDGEIDKMKATFTNGLLRVRIPKK</sequence>
<keyword evidence="5" id="KW-1185">Reference proteome</keyword>
<comment type="similarity">
    <text evidence="1 2">Belongs to the small heat shock protein (HSP20) family.</text>
</comment>
<dbReference type="InterPro" id="IPR031107">
    <property type="entry name" value="Small_HSP"/>
</dbReference>
<dbReference type="Proteomes" id="UP001595880">
    <property type="component" value="Unassembled WGS sequence"/>
</dbReference>
<accession>A0ABV8VPS9</accession>
<evidence type="ECO:0000313" key="4">
    <source>
        <dbReference type="EMBL" id="MFC4386447.1"/>
    </source>
</evidence>
<dbReference type="EMBL" id="JBHSDV010000001">
    <property type="protein sequence ID" value="MFC4386447.1"/>
    <property type="molecule type" value="Genomic_DNA"/>
</dbReference>
<comment type="caution">
    <text evidence="4">The sequence shown here is derived from an EMBL/GenBank/DDBJ whole genome shotgun (WGS) entry which is preliminary data.</text>
</comment>
<dbReference type="InterPro" id="IPR002068">
    <property type="entry name" value="A-crystallin/Hsp20_dom"/>
</dbReference>
<dbReference type="RefSeq" id="WP_390195058.1">
    <property type="nucleotide sequence ID" value="NZ_JBHSDV010000001.1"/>
</dbReference>
<name>A0ABV8VPS9_9BACI</name>
<evidence type="ECO:0000256" key="2">
    <source>
        <dbReference type="RuleBase" id="RU003616"/>
    </source>
</evidence>
<dbReference type="SUPFAM" id="SSF49764">
    <property type="entry name" value="HSP20-like chaperones"/>
    <property type="match status" value="1"/>
</dbReference>
<dbReference type="PROSITE" id="PS01031">
    <property type="entry name" value="SHSP"/>
    <property type="match status" value="1"/>
</dbReference>
<dbReference type="PANTHER" id="PTHR11527">
    <property type="entry name" value="HEAT-SHOCK PROTEIN 20 FAMILY MEMBER"/>
    <property type="match status" value="1"/>
</dbReference>
<gene>
    <name evidence="4" type="ORF">ACFOZ1_01360</name>
</gene>
<evidence type="ECO:0000259" key="3">
    <source>
        <dbReference type="PROSITE" id="PS01031"/>
    </source>
</evidence>
<protein>
    <submittedName>
        <fullName evidence="4">Hsp20/alpha crystallin family protein</fullName>
    </submittedName>
</protein>
<feature type="domain" description="SHSP" evidence="3">
    <location>
        <begin position="43"/>
        <end position="144"/>
    </location>
</feature>
<dbReference type="Gene3D" id="2.60.40.790">
    <property type="match status" value="1"/>
</dbReference>
<evidence type="ECO:0000256" key="1">
    <source>
        <dbReference type="PROSITE-ProRule" id="PRU00285"/>
    </source>
</evidence>
<reference evidence="5" key="1">
    <citation type="journal article" date="2019" name="Int. J. Syst. Evol. Microbiol.">
        <title>The Global Catalogue of Microorganisms (GCM) 10K type strain sequencing project: providing services to taxonomists for standard genome sequencing and annotation.</title>
        <authorList>
            <consortium name="The Broad Institute Genomics Platform"/>
            <consortium name="The Broad Institute Genome Sequencing Center for Infectious Disease"/>
            <person name="Wu L."/>
            <person name="Ma J."/>
        </authorList>
    </citation>
    <scope>NUCLEOTIDE SEQUENCE [LARGE SCALE GENOMIC DNA]</scope>
    <source>
        <strain evidence="5">KACC 14058</strain>
    </source>
</reference>
<dbReference type="Pfam" id="PF00011">
    <property type="entry name" value="HSP20"/>
    <property type="match status" value="1"/>
</dbReference>
<evidence type="ECO:0000313" key="5">
    <source>
        <dbReference type="Proteomes" id="UP001595880"/>
    </source>
</evidence>
<dbReference type="InterPro" id="IPR008978">
    <property type="entry name" value="HSP20-like_chaperone"/>
</dbReference>
<organism evidence="4 5">
    <name type="scientific">Gracilibacillus marinus</name>
    <dbReference type="NCBI Taxonomy" id="630535"/>
    <lineage>
        <taxon>Bacteria</taxon>
        <taxon>Bacillati</taxon>
        <taxon>Bacillota</taxon>
        <taxon>Bacilli</taxon>
        <taxon>Bacillales</taxon>
        <taxon>Bacillaceae</taxon>
        <taxon>Gracilibacillus</taxon>
    </lineage>
</organism>